<name>A0ABQ7NXK8_BRACM</name>
<evidence type="ECO:0000313" key="3">
    <source>
        <dbReference type="Proteomes" id="UP000823674"/>
    </source>
</evidence>
<feature type="transmembrane region" description="Helical" evidence="1">
    <location>
        <begin position="84"/>
        <end position="103"/>
    </location>
</feature>
<reference evidence="2 3" key="1">
    <citation type="submission" date="2021-03" db="EMBL/GenBank/DDBJ databases">
        <authorList>
            <person name="King G.J."/>
            <person name="Bancroft I."/>
            <person name="Baten A."/>
            <person name="Bloomfield J."/>
            <person name="Borpatragohain P."/>
            <person name="He Z."/>
            <person name="Irish N."/>
            <person name="Irwin J."/>
            <person name="Liu K."/>
            <person name="Mauleon R.P."/>
            <person name="Moore J."/>
            <person name="Morris R."/>
            <person name="Ostergaard L."/>
            <person name="Wang B."/>
            <person name="Wells R."/>
        </authorList>
    </citation>
    <scope>NUCLEOTIDE SEQUENCE [LARGE SCALE GENOMIC DNA]</scope>
    <source>
        <strain evidence="2">R-o-18</strain>
        <tissue evidence="2">Leaf</tissue>
    </source>
</reference>
<dbReference type="Proteomes" id="UP000823674">
    <property type="component" value="Chromosome A01"/>
</dbReference>
<keyword evidence="1" id="KW-1133">Transmembrane helix</keyword>
<keyword evidence="1" id="KW-0472">Membrane</keyword>
<proteinExistence type="predicted"/>
<organism evidence="2 3">
    <name type="scientific">Brassica rapa subsp. trilocularis</name>
    <dbReference type="NCBI Taxonomy" id="1813537"/>
    <lineage>
        <taxon>Eukaryota</taxon>
        <taxon>Viridiplantae</taxon>
        <taxon>Streptophyta</taxon>
        <taxon>Embryophyta</taxon>
        <taxon>Tracheophyta</taxon>
        <taxon>Spermatophyta</taxon>
        <taxon>Magnoliopsida</taxon>
        <taxon>eudicotyledons</taxon>
        <taxon>Gunneridae</taxon>
        <taxon>Pentapetalae</taxon>
        <taxon>rosids</taxon>
        <taxon>malvids</taxon>
        <taxon>Brassicales</taxon>
        <taxon>Brassicaceae</taxon>
        <taxon>Brassiceae</taxon>
        <taxon>Brassica</taxon>
    </lineage>
</organism>
<keyword evidence="3" id="KW-1185">Reference proteome</keyword>
<protein>
    <submittedName>
        <fullName evidence="2">Uncharacterized protein</fullName>
    </submittedName>
</protein>
<keyword evidence="1" id="KW-0812">Transmembrane</keyword>
<evidence type="ECO:0000313" key="2">
    <source>
        <dbReference type="EMBL" id="KAG5415583.1"/>
    </source>
</evidence>
<accession>A0ABQ7NXK8</accession>
<comment type="caution">
    <text evidence="2">The sequence shown here is derived from an EMBL/GenBank/DDBJ whole genome shotgun (WGS) entry which is preliminary data.</text>
</comment>
<dbReference type="EMBL" id="JADBGQ010000001">
    <property type="protein sequence ID" value="KAG5415583.1"/>
    <property type="molecule type" value="Genomic_DNA"/>
</dbReference>
<sequence>MTVPGRAEQPECLFQRQKFLRKLQPLSGFSLISLFSLPAACGFDISSFSKPYSRTPLLGFAILKRETAPSLSSREDYPEPSFCYVILMQYYSVLMLVFSCVMAE</sequence>
<feature type="transmembrane region" description="Helical" evidence="1">
    <location>
        <begin position="26"/>
        <end position="48"/>
    </location>
</feature>
<evidence type="ECO:0000256" key="1">
    <source>
        <dbReference type="SAM" id="Phobius"/>
    </source>
</evidence>
<gene>
    <name evidence="2" type="primary">A01p043300.1_BraROA</name>
    <name evidence="2" type="ORF">IGI04_003150</name>
</gene>